<dbReference type="GO" id="GO:0005737">
    <property type="term" value="C:cytoplasm"/>
    <property type="evidence" value="ECO:0007669"/>
    <property type="project" value="TreeGrafter"/>
</dbReference>
<gene>
    <name evidence="6" type="ORF">SAMN05428998_105170</name>
</gene>
<proteinExistence type="predicted"/>
<keyword evidence="7" id="KW-1185">Reference proteome</keyword>
<organism evidence="6 7">
    <name type="scientific">Tistlia consotensis USBA 355</name>
    <dbReference type="NCBI Taxonomy" id="560819"/>
    <lineage>
        <taxon>Bacteria</taxon>
        <taxon>Pseudomonadati</taxon>
        <taxon>Pseudomonadota</taxon>
        <taxon>Alphaproteobacteria</taxon>
        <taxon>Rhodospirillales</taxon>
        <taxon>Rhodovibrionaceae</taxon>
        <taxon>Tistlia</taxon>
    </lineage>
</organism>
<dbReference type="InterPro" id="IPR002376">
    <property type="entry name" value="Formyl_transf_N"/>
</dbReference>
<dbReference type="SUPFAM" id="SSF53328">
    <property type="entry name" value="Formyltransferase"/>
    <property type="match status" value="1"/>
</dbReference>
<dbReference type="Gene3D" id="3.40.50.170">
    <property type="entry name" value="Formyl transferase, N-terminal domain"/>
    <property type="match status" value="1"/>
</dbReference>
<dbReference type="EMBL" id="FWZX01000005">
    <property type="protein sequence ID" value="SMF13515.1"/>
    <property type="molecule type" value="Genomic_DNA"/>
</dbReference>
<keyword evidence="4" id="KW-0658">Purine biosynthesis</keyword>
<dbReference type="PANTHER" id="PTHR43369">
    <property type="entry name" value="PHOSPHORIBOSYLGLYCINAMIDE FORMYLTRANSFERASE"/>
    <property type="match status" value="1"/>
</dbReference>
<evidence type="ECO:0000256" key="4">
    <source>
        <dbReference type="ARBA" id="ARBA00022755"/>
    </source>
</evidence>
<dbReference type="Proteomes" id="UP000192917">
    <property type="component" value="Unassembled WGS sequence"/>
</dbReference>
<evidence type="ECO:0000256" key="3">
    <source>
        <dbReference type="ARBA" id="ARBA00022679"/>
    </source>
</evidence>
<reference evidence="6 7" key="1">
    <citation type="submission" date="2017-04" db="EMBL/GenBank/DDBJ databases">
        <authorList>
            <person name="Afonso C.L."/>
            <person name="Miller P.J."/>
            <person name="Scott M.A."/>
            <person name="Spackman E."/>
            <person name="Goraichik I."/>
            <person name="Dimitrov K.M."/>
            <person name="Suarez D.L."/>
            <person name="Swayne D.E."/>
        </authorList>
    </citation>
    <scope>NUCLEOTIDE SEQUENCE [LARGE SCALE GENOMIC DNA]</scope>
    <source>
        <strain evidence="6 7">USBA 355</strain>
    </source>
</reference>
<accession>A0A1Y6BJG7</accession>
<name>A0A1Y6BJG7_9PROT</name>
<dbReference type="AlphaFoldDB" id="A0A1Y6BJG7"/>
<protein>
    <recommendedName>
        <fullName evidence="2">phosphoribosylglycinamide formyltransferase 1</fullName>
        <ecNumber evidence="2">2.1.2.2</ecNumber>
    </recommendedName>
</protein>
<dbReference type="EC" id="2.1.2.2" evidence="2"/>
<evidence type="ECO:0000259" key="5">
    <source>
        <dbReference type="Pfam" id="PF00551"/>
    </source>
</evidence>
<evidence type="ECO:0000313" key="6">
    <source>
        <dbReference type="EMBL" id="SMF13515.1"/>
    </source>
</evidence>
<sequence>MTAKILLLTTTGGAFLNEALARPAFRSRIEGVVSDRACGGLQAAARHGLPTRIISEPDNGAFSAALLRHAAEARIDYLVTASFRRLLKPPMTDAYRDRLFNVHPSILPAFEGLNPIDQQLAVETRLVGSTVHVVDDSVDGGPIVQQSALVRAYGEEPERLRHRLFELSVKGLLQLVAWLWEGRLAVTPDGVRVTGARFDDPSHAPAFDDPEAAALSLPWPWWDRPEYRHLAPGAPGLVAG</sequence>
<dbReference type="InterPro" id="IPR036477">
    <property type="entry name" value="Formyl_transf_N_sf"/>
</dbReference>
<evidence type="ECO:0000256" key="2">
    <source>
        <dbReference type="ARBA" id="ARBA00012254"/>
    </source>
</evidence>
<dbReference type="Pfam" id="PF00551">
    <property type="entry name" value="Formyl_trans_N"/>
    <property type="match status" value="1"/>
</dbReference>
<comment type="pathway">
    <text evidence="1">Purine metabolism; IMP biosynthesis via de novo pathway; N(2)-formyl-N(1)-(5-phospho-D-ribosyl)glycinamide from N(1)-(5-phospho-D-ribosyl)glycinamide (10-formyl THF route): step 1/1.</text>
</comment>
<dbReference type="STRING" id="560819.SAMN05428998_105170"/>
<dbReference type="PANTHER" id="PTHR43369:SF2">
    <property type="entry name" value="PHOSPHORIBOSYLGLYCINAMIDE FORMYLTRANSFERASE"/>
    <property type="match status" value="1"/>
</dbReference>
<evidence type="ECO:0000256" key="1">
    <source>
        <dbReference type="ARBA" id="ARBA00005054"/>
    </source>
</evidence>
<keyword evidence="3 6" id="KW-0808">Transferase</keyword>
<dbReference type="GO" id="GO:0006189">
    <property type="term" value="P:'de novo' IMP biosynthetic process"/>
    <property type="evidence" value="ECO:0007669"/>
    <property type="project" value="TreeGrafter"/>
</dbReference>
<evidence type="ECO:0000313" key="7">
    <source>
        <dbReference type="Proteomes" id="UP000192917"/>
    </source>
</evidence>
<dbReference type="GO" id="GO:0004644">
    <property type="term" value="F:phosphoribosylglycinamide formyltransferase activity"/>
    <property type="evidence" value="ECO:0007669"/>
    <property type="project" value="UniProtKB-EC"/>
</dbReference>
<dbReference type="RefSeq" id="WP_159460155.1">
    <property type="nucleotide sequence ID" value="NZ_FWZX01000005.1"/>
</dbReference>
<feature type="domain" description="Formyl transferase N-terminal" evidence="5">
    <location>
        <begin position="20"/>
        <end position="174"/>
    </location>
</feature>